<dbReference type="Pfam" id="PF26611">
    <property type="entry name" value="MAD7"/>
    <property type="match status" value="1"/>
</dbReference>
<reference evidence="2" key="1">
    <citation type="journal article" date="2019" name="Int. J. Syst. Evol. Microbiol.">
        <title>The Global Catalogue of Microorganisms (GCM) 10K type strain sequencing project: providing services to taxonomists for standard genome sequencing and annotation.</title>
        <authorList>
            <consortium name="The Broad Institute Genomics Platform"/>
            <consortium name="The Broad Institute Genome Sequencing Center for Infectious Disease"/>
            <person name="Wu L."/>
            <person name="Ma J."/>
        </authorList>
    </citation>
    <scope>NUCLEOTIDE SEQUENCE [LARGE SCALE GENOMIC DNA]</scope>
    <source>
        <strain evidence="2">CCM 7043</strain>
    </source>
</reference>
<gene>
    <name evidence="1" type="ORF">ACFSL2_23215</name>
</gene>
<dbReference type="EMBL" id="JBHUHF010000001">
    <property type="protein sequence ID" value="MFD2028419.1"/>
    <property type="molecule type" value="Genomic_DNA"/>
</dbReference>
<dbReference type="RefSeq" id="WP_377200106.1">
    <property type="nucleotide sequence ID" value="NZ_JBHUHF010000001.1"/>
</dbReference>
<name>A0ABW4VF92_9MICO</name>
<organism evidence="1 2">
    <name type="scientific">Promicromonospora aerolata</name>
    <dbReference type="NCBI Taxonomy" id="195749"/>
    <lineage>
        <taxon>Bacteria</taxon>
        <taxon>Bacillati</taxon>
        <taxon>Actinomycetota</taxon>
        <taxon>Actinomycetes</taxon>
        <taxon>Micrococcales</taxon>
        <taxon>Promicromonosporaceae</taxon>
        <taxon>Promicromonospora</taxon>
    </lineage>
</organism>
<keyword evidence="2" id="KW-1185">Reference proteome</keyword>
<protein>
    <submittedName>
        <fullName evidence="1">Uncharacterized protein</fullName>
    </submittedName>
</protein>
<dbReference type="InterPro" id="IPR058120">
    <property type="entry name" value="MADS7"/>
</dbReference>
<comment type="caution">
    <text evidence="1">The sequence shown here is derived from an EMBL/GenBank/DDBJ whole genome shotgun (WGS) entry which is preliminary data.</text>
</comment>
<accession>A0ABW4VF92</accession>
<evidence type="ECO:0000313" key="2">
    <source>
        <dbReference type="Proteomes" id="UP001597338"/>
    </source>
</evidence>
<dbReference type="NCBIfam" id="NF047733">
    <property type="entry name" value="antiphage_MADS7"/>
    <property type="match status" value="1"/>
</dbReference>
<proteinExistence type="predicted"/>
<evidence type="ECO:0000313" key="1">
    <source>
        <dbReference type="EMBL" id="MFD2028419.1"/>
    </source>
</evidence>
<dbReference type="Proteomes" id="UP001597338">
    <property type="component" value="Unassembled WGS sequence"/>
</dbReference>
<sequence>MKIELPKNLRTFAFRELTVIEPNDTDVERMLTQIFEMAIKQGRTAANVAATKLYDEKRASLASSDHLAGFDDARGQAVLDGWLRASVVEMGRVGRSRATEQMQYVRPRTVAVFRSGFPSRARHRGADLVVYRELLREVMARRPGEGEGKAKTWINERFRAAFGPGVVFSDAPKWAPTYDGIADIDITARLSLHFLEEFEAKSAAPDKDVAYDSPVPAATRPLGADVLDYIEAYGERAPSLVMSQHLAALIGLRLFQLPLRTALATRSLLETGELPADMTDAAAANPLEQYVDFTGDKGSRSDLLARECVQRDLEITRQFFWDRLYLLSMRTAPAVRPMFDDDSLKPAEKIALLANSKNAAQVVSHLEYILSLIQDENAQTDDEDTASFLTAMAANTRPIAHRVADVLVEALKKRGYENAFKWFWSTGGIQTDVGILAGTLNVKPSWTYAPSDNLLASLLAMTFARQGGGPAHAELTIGAVLAQFERRFGLVVDRPPAVLDTAENRAAAGKNFEAFKYRLQLLGVFDGLSDDLNAQRVRNPLVNLMEGE</sequence>